<accession>A0A841JUP8</accession>
<dbReference type="AlphaFoldDB" id="A0A841JUP8"/>
<evidence type="ECO:0000313" key="2">
    <source>
        <dbReference type="Proteomes" id="UP000538666"/>
    </source>
</evidence>
<comment type="caution">
    <text evidence="1">The sequence shown here is derived from an EMBL/GenBank/DDBJ whole genome shotgun (WGS) entry which is preliminary data.</text>
</comment>
<name>A0A841JUP8_9BACT</name>
<organism evidence="1 2">
    <name type="scientific">Silvibacterium bohemicum</name>
    <dbReference type="NCBI Taxonomy" id="1577686"/>
    <lineage>
        <taxon>Bacteria</taxon>
        <taxon>Pseudomonadati</taxon>
        <taxon>Acidobacteriota</taxon>
        <taxon>Terriglobia</taxon>
        <taxon>Terriglobales</taxon>
        <taxon>Acidobacteriaceae</taxon>
        <taxon>Silvibacterium</taxon>
    </lineage>
</organism>
<evidence type="ECO:0000313" key="1">
    <source>
        <dbReference type="EMBL" id="MBB6142148.1"/>
    </source>
</evidence>
<dbReference type="Proteomes" id="UP000538666">
    <property type="component" value="Unassembled WGS sequence"/>
</dbReference>
<sequence length="94" mass="10851">MEIHLTPDQEAFIREAIAHGRVQRPEEAVEQAMRLWEERERTRLEILAALEAAELDIKAGRYIEVTDESMKQLAEDVKQRGRALKAKEQIVAAR</sequence>
<dbReference type="OrthoDB" id="129885at2"/>
<dbReference type="RefSeq" id="WP_050057419.1">
    <property type="nucleotide sequence ID" value="NZ_JACHEK010000001.1"/>
</dbReference>
<reference evidence="1 2" key="1">
    <citation type="submission" date="2020-08" db="EMBL/GenBank/DDBJ databases">
        <title>Genomic Encyclopedia of Type Strains, Phase IV (KMG-IV): sequencing the most valuable type-strain genomes for metagenomic binning, comparative biology and taxonomic classification.</title>
        <authorList>
            <person name="Goeker M."/>
        </authorList>
    </citation>
    <scope>NUCLEOTIDE SEQUENCE [LARGE SCALE GENOMIC DNA]</scope>
    <source>
        <strain evidence="1 2">DSM 103733</strain>
    </source>
</reference>
<gene>
    <name evidence="1" type="ORF">HNQ77_000086</name>
</gene>
<dbReference type="Gene3D" id="6.10.10.120">
    <property type="entry name" value="Antitoxin ParD1-like"/>
    <property type="match status" value="1"/>
</dbReference>
<proteinExistence type="predicted"/>
<protein>
    <submittedName>
        <fullName evidence="1">Putative addiction module CopG family antidote</fullName>
    </submittedName>
</protein>
<keyword evidence="2" id="KW-1185">Reference proteome</keyword>
<dbReference type="InterPro" id="IPR038296">
    <property type="entry name" value="ParD_sf"/>
</dbReference>
<dbReference type="EMBL" id="JACHEK010000001">
    <property type="protein sequence ID" value="MBB6142148.1"/>
    <property type="molecule type" value="Genomic_DNA"/>
</dbReference>